<protein>
    <submittedName>
        <fullName evidence="1">Uncharacterized protein</fullName>
    </submittedName>
</protein>
<reference evidence="1" key="2">
    <citation type="journal article" date="2015" name="Data Brief">
        <title>Shoot transcriptome of the giant reed, Arundo donax.</title>
        <authorList>
            <person name="Barrero R.A."/>
            <person name="Guerrero F.D."/>
            <person name="Moolhuijzen P."/>
            <person name="Goolsby J.A."/>
            <person name="Tidwell J."/>
            <person name="Bellgard S.E."/>
            <person name="Bellgard M.I."/>
        </authorList>
    </citation>
    <scope>NUCLEOTIDE SEQUENCE</scope>
    <source>
        <tissue evidence="1">Shoot tissue taken approximately 20 cm above the soil surface</tissue>
    </source>
</reference>
<sequence length="50" mass="5655">MGHQAEPTVQARINCSTKHSQQRRRGREQKIRNFLRGVLLVEATQGASPI</sequence>
<dbReference type="AlphaFoldDB" id="A0A0A9FKI6"/>
<evidence type="ECO:0000313" key="1">
    <source>
        <dbReference type="EMBL" id="JAE10596.1"/>
    </source>
</evidence>
<reference evidence="1" key="1">
    <citation type="submission" date="2014-09" db="EMBL/GenBank/DDBJ databases">
        <authorList>
            <person name="Magalhaes I.L.F."/>
            <person name="Oliveira U."/>
            <person name="Santos F.R."/>
            <person name="Vidigal T.H.D.A."/>
            <person name="Brescovit A.D."/>
            <person name="Santos A.J."/>
        </authorList>
    </citation>
    <scope>NUCLEOTIDE SEQUENCE</scope>
    <source>
        <tissue evidence="1">Shoot tissue taken approximately 20 cm above the soil surface</tissue>
    </source>
</reference>
<accession>A0A0A9FKI6</accession>
<proteinExistence type="predicted"/>
<organism evidence="1">
    <name type="scientific">Arundo donax</name>
    <name type="common">Giant reed</name>
    <name type="synonym">Donax arundinaceus</name>
    <dbReference type="NCBI Taxonomy" id="35708"/>
    <lineage>
        <taxon>Eukaryota</taxon>
        <taxon>Viridiplantae</taxon>
        <taxon>Streptophyta</taxon>
        <taxon>Embryophyta</taxon>
        <taxon>Tracheophyta</taxon>
        <taxon>Spermatophyta</taxon>
        <taxon>Magnoliopsida</taxon>
        <taxon>Liliopsida</taxon>
        <taxon>Poales</taxon>
        <taxon>Poaceae</taxon>
        <taxon>PACMAD clade</taxon>
        <taxon>Arundinoideae</taxon>
        <taxon>Arundineae</taxon>
        <taxon>Arundo</taxon>
    </lineage>
</organism>
<name>A0A0A9FKI6_ARUDO</name>
<dbReference type="EMBL" id="GBRH01187300">
    <property type="protein sequence ID" value="JAE10596.1"/>
    <property type="molecule type" value="Transcribed_RNA"/>
</dbReference>